<name>A0A5D3E9L9_9BACE</name>
<keyword evidence="5" id="KW-1185">Reference proteome</keyword>
<feature type="non-terminal residue" evidence="4">
    <location>
        <position position="167"/>
    </location>
</feature>
<evidence type="ECO:0000256" key="2">
    <source>
        <dbReference type="ARBA" id="ARBA00022679"/>
    </source>
</evidence>
<dbReference type="GO" id="GO:0009007">
    <property type="term" value="F:site-specific DNA-methyltransferase (adenine-specific) activity"/>
    <property type="evidence" value="ECO:0007669"/>
    <property type="project" value="UniProtKB-EC"/>
</dbReference>
<dbReference type="InterPro" id="IPR012327">
    <property type="entry name" value="MeTrfase_D12"/>
</dbReference>
<dbReference type="GO" id="GO:0032259">
    <property type="term" value="P:methylation"/>
    <property type="evidence" value="ECO:0007669"/>
    <property type="project" value="UniProtKB-KW"/>
</dbReference>
<dbReference type="SUPFAM" id="SSF53335">
    <property type="entry name" value="S-adenosyl-L-methionine-dependent methyltransferases"/>
    <property type="match status" value="1"/>
</dbReference>
<keyword evidence="2" id="KW-0808">Transferase</keyword>
<evidence type="ECO:0000256" key="3">
    <source>
        <dbReference type="ARBA" id="ARBA00022691"/>
    </source>
</evidence>
<dbReference type="GO" id="GO:1904047">
    <property type="term" value="F:S-adenosyl-L-methionine binding"/>
    <property type="evidence" value="ECO:0007669"/>
    <property type="project" value="TreeGrafter"/>
</dbReference>
<comment type="caution">
    <text evidence="4">The sequence shown here is derived from an EMBL/GenBank/DDBJ whole genome shotgun (WGS) entry which is preliminary data.</text>
</comment>
<proteinExistence type="predicted"/>
<dbReference type="AlphaFoldDB" id="A0A5D3E9L9"/>
<keyword evidence="3" id="KW-0949">S-adenosyl-L-methionine</keyword>
<accession>A0A5D3E9L9</accession>
<dbReference type="GO" id="GO:0009307">
    <property type="term" value="P:DNA restriction-modification system"/>
    <property type="evidence" value="ECO:0007669"/>
    <property type="project" value="InterPro"/>
</dbReference>
<dbReference type="Gene3D" id="3.40.50.150">
    <property type="entry name" value="Vaccinia Virus protein VP39"/>
    <property type="match status" value="1"/>
</dbReference>
<dbReference type="Pfam" id="PF02086">
    <property type="entry name" value="MethyltransfD12"/>
    <property type="match status" value="1"/>
</dbReference>
<organism evidence="4 5">
    <name type="scientific">Bacteroides pyogenes</name>
    <dbReference type="NCBI Taxonomy" id="310300"/>
    <lineage>
        <taxon>Bacteria</taxon>
        <taxon>Pseudomonadati</taxon>
        <taxon>Bacteroidota</taxon>
        <taxon>Bacteroidia</taxon>
        <taxon>Bacteroidales</taxon>
        <taxon>Bacteroidaceae</taxon>
        <taxon>Bacteroides</taxon>
    </lineage>
</organism>
<dbReference type="RefSeq" id="WP_148730850.1">
    <property type="nucleotide sequence ID" value="NZ_VKLW01000035.1"/>
</dbReference>
<evidence type="ECO:0000313" key="5">
    <source>
        <dbReference type="Proteomes" id="UP000324383"/>
    </source>
</evidence>
<reference evidence="4 5" key="1">
    <citation type="submission" date="2019-07" db="EMBL/GenBank/DDBJ databases">
        <title>Draft Genome Sequences of Bacteroides pyogenes Strains Isolated from the Uterus Holstein Dairy Cows with Metritis.</title>
        <authorList>
            <person name="Cunha F."/>
            <person name="Galvao K.N."/>
            <person name="Jeon S.J."/>
            <person name="Jeong K.C."/>
        </authorList>
    </citation>
    <scope>NUCLEOTIDE SEQUENCE [LARGE SCALE GENOMIC DNA]</scope>
    <source>
        <strain evidence="4 5">KG-31</strain>
    </source>
</reference>
<evidence type="ECO:0000256" key="1">
    <source>
        <dbReference type="ARBA" id="ARBA00022603"/>
    </source>
</evidence>
<keyword evidence="1 4" id="KW-0489">Methyltransferase</keyword>
<dbReference type="EMBL" id="VKLW01000035">
    <property type="protein sequence ID" value="TYK32251.1"/>
    <property type="molecule type" value="Genomic_DNA"/>
</dbReference>
<dbReference type="GO" id="GO:0043565">
    <property type="term" value="F:sequence-specific DNA binding"/>
    <property type="evidence" value="ECO:0007669"/>
    <property type="project" value="TreeGrafter"/>
</dbReference>
<gene>
    <name evidence="4" type="ORF">FNJ60_13020</name>
</gene>
<protein>
    <submittedName>
        <fullName evidence="4">DNA adenine methylase</fullName>
    </submittedName>
</protein>
<dbReference type="Proteomes" id="UP000324383">
    <property type="component" value="Unassembled WGS sequence"/>
</dbReference>
<dbReference type="InterPro" id="IPR029063">
    <property type="entry name" value="SAM-dependent_MTases_sf"/>
</dbReference>
<dbReference type="GO" id="GO:0006298">
    <property type="term" value="P:mismatch repair"/>
    <property type="evidence" value="ECO:0007669"/>
    <property type="project" value="TreeGrafter"/>
</dbReference>
<dbReference type="PANTHER" id="PTHR30481:SF2">
    <property type="entry name" value="SITE-SPECIFIC DNA-METHYLTRANSFERASE (ADENINE-SPECIFIC)"/>
    <property type="match status" value="1"/>
</dbReference>
<sequence length="167" mass="19437">MSGRLYSPLRYPGGKNCIFKFLSNLFYENDLIGIEYAEPYAGGAGLALHLLMDGYVSKIHLNDLDEWVYAFWYTILNDKDEFCAWLRNVEINIETWRTYKSMLSKSLFLTTFEKAQVFFFLNRTNVSGVIKGGVIGGISQEGNYKINARFNKIDLIDRIEKIYQRRQ</sequence>
<dbReference type="PANTHER" id="PTHR30481">
    <property type="entry name" value="DNA ADENINE METHYLASE"/>
    <property type="match status" value="1"/>
</dbReference>
<evidence type="ECO:0000313" key="4">
    <source>
        <dbReference type="EMBL" id="TYK32251.1"/>
    </source>
</evidence>